<sequence>MSAARRLLLEGASDAVGFVAGALAGYGTALLLGLDLFAEGYGAASIAGIALVGLGGGLGLNLARRWRSGRAARGGTGA</sequence>
<reference evidence="3" key="1">
    <citation type="submission" date="2018-03" db="EMBL/GenBank/DDBJ databases">
        <title>Genome sequencing of Melaminivora sp. strain SC2-7.</title>
        <authorList>
            <person name="Kim S.-J."/>
            <person name="Heo J."/>
            <person name="Ahn J.-H."/>
            <person name="Kwon S.-W."/>
        </authorList>
    </citation>
    <scope>NUCLEOTIDE SEQUENCE [LARGE SCALE GENOMIC DNA]</scope>
    <source>
        <strain evidence="3">SC2-7</strain>
    </source>
</reference>
<dbReference type="KEGG" id="melm:C7H73_04670"/>
<dbReference type="Proteomes" id="UP000241829">
    <property type="component" value="Chromosome"/>
</dbReference>
<proteinExistence type="predicted"/>
<feature type="transmembrane region" description="Helical" evidence="1">
    <location>
        <begin position="40"/>
        <end position="63"/>
    </location>
</feature>
<protein>
    <submittedName>
        <fullName evidence="2">Uncharacterized protein</fullName>
    </submittedName>
</protein>
<dbReference type="RefSeq" id="WP_106845577.1">
    <property type="nucleotide sequence ID" value="NZ_CP027792.1"/>
</dbReference>
<keyword evidence="1" id="KW-0472">Membrane</keyword>
<dbReference type="AlphaFoldDB" id="A0A2P1NJ59"/>
<feature type="transmembrane region" description="Helical" evidence="1">
    <location>
        <begin position="12"/>
        <end position="34"/>
    </location>
</feature>
<dbReference type="EMBL" id="CP027792">
    <property type="protein sequence ID" value="AVP57020.1"/>
    <property type="molecule type" value="Genomic_DNA"/>
</dbReference>
<keyword evidence="3" id="KW-1185">Reference proteome</keyword>
<evidence type="ECO:0000256" key="1">
    <source>
        <dbReference type="SAM" id="Phobius"/>
    </source>
</evidence>
<gene>
    <name evidence="2" type="ORF">C7H73_04670</name>
</gene>
<keyword evidence="1" id="KW-1133">Transmembrane helix</keyword>
<accession>A0A2P1NJ59</accession>
<organism evidence="2 3">
    <name type="scientific">Pulveribacter suum</name>
    <dbReference type="NCBI Taxonomy" id="2116657"/>
    <lineage>
        <taxon>Bacteria</taxon>
        <taxon>Pseudomonadati</taxon>
        <taxon>Pseudomonadota</taxon>
        <taxon>Betaproteobacteria</taxon>
        <taxon>Burkholderiales</taxon>
        <taxon>Comamonadaceae</taxon>
        <taxon>Pulveribacter</taxon>
    </lineage>
</organism>
<evidence type="ECO:0000313" key="2">
    <source>
        <dbReference type="EMBL" id="AVP57020.1"/>
    </source>
</evidence>
<keyword evidence="1" id="KW-0812">Transmembrane</keyword>
<name>A0A2P1NJ59_9BURK</name>
<evidence type="ECO:0000313" key="3">
    <source>
        <dbReference type="Proteomes" id="UP000241829"/>
    </source>
</evidence>